<dbReference type="AlphaFoldDB" id="A0A4Y2EDC3"/>
<evidence type="ECO:0000313" key="3">
    <source>
        <dbReference type="Proteomes" id="UP000499080"/>
    </source>
</evidence>
<keyword evidence="3" id="KW-1185">Reference proteome</keyword>
<proteinExistence type="predicted"/>
<name>A0A4Y2EDC3_ARAVE</name>
<reference evidence="2 3" key="1">
    <citation type="journal article" date="2019" name="Sci. Rep.">
        <title>Orb-weaving spider Araneus ventricosus genome elucidates the spidroin gene catalogue.</title>
        <authorList>
            <person name="Kono N."/>
            <person name="Nakamura H."/>
            <person name="Ohtoshi R."/>
            <person name="Moran D.A.P."/>
            <person name="Shinohara A."/>
            <person name="Yoshida Y."/>
            <person name="Fujiwara M."/>
            <person name="Mori M."/>
            <person name="Tomita M."/>
            <person name="Arakawa K."/>
        </authorList>
    </citation>
    <scope>NUCLEOTIDE SEQUENCE [LARGE SCALE GENOMIC DNA]</scope>
</reference>
<dbReference type="EMBL" id="BGPR01000572">
    <property type="protein sequence ID" value="GBM26921.1"/>
    <property type="molecule type" value="Genomic_DNA"/>
</dbReference>
<accession>A0A4Y2EDC3</accession>
<dbReference type="Proteomes" id="UP000499080">
    <property type="component" value="Unassembled WGS sequence"/>
</dbReference>
<organism evidence="2 3">
    <name type="scientific">Araneus ventricosus</name>
    <name type="common">Orbweaver spider</name>
    <name type="synonym">Epeira ventricosa</name>
    <dbReference type="NCBI Taxonomy" id="182803"/>
    <lineage>
        <taxon>Eukaryota</taxon>
        <taxon>Metazoa</taxon>
        <taxon>Ecdysozoa</taxon>
        <taxon>Arthropoda</taxon>
        <taxon>Chelicerata</taxon>
        <taxon>Arachnida</taxon>
        <taxon>Araneae</taxon>
        <taxon>Araneomorphae</taxon>
        <taxon>Entelegynae</taxon>
        <taxon>Araneoidea</taxon>
        <taxon>Araneidae</taxon>
        <taxon>Araneus</taxon>
    </lineage>
</organism>
<evidence type="ECO:0000313" key="2">
    <source>
        <dbReference type="EMBL" id="GBM26921.1"/>
    </source>
</evidence>
<evidence type="ECO:0000256" key="1">
    <source>
        <dbReference type="SAM" id="MobiDB-lite"/>
    </source>
</evidence>
<gene>
    <name evidence="2" type="ORF">AVEN_264767_1</name>
</gene>
<feature type="region of interest" description="Disordered" evidence="1">
    <location>
        <begin position="1"/>
        <end position="34"/>
    </location>
</feature>
<comment type="caution">
    <text evidence="2">The sequence shown here is derived from an EMBL/GenBank/DDBJ whole genome shotgun (WGS) entry which is preliminary data.</text>
</comment>
<protein>
    <submittedName>
        <fullName evidence="2">Uncharacterized protein</fullName>
    </submittedName>
</protein>
<sequence length="125" mass="14048">MAGSSLEEPLNRHPSVLNRGSNNEDDASIEEFSPNIHRNTSASLARFNEIDTLSVLNRGQITRTTPQSALPLQTSATHQREDVWLARFNEHQVHMHGRIFLGIEPRIDNPSVLKPRFCHEANAAD</sequence>